<keyword evidence="3" id="KW-1185">Reference proteome</keyword>
<dbReference type="AlphaFoldDB" id="A0A117I4H4"/>
<evidence type="ECO:0000256" key="1">
    <source>
        <dbReference type="SAM" id="Phobius"/>
    </source>
</evidence>
<keyword evidence="1" id="KW-0812">Transmembrane</keyword>
<dbReference type="Proteomes" id="UP000069620">
    <property type="component" value="Unassembled WGS sequence"/>
</dbReference>
<evidence type="ECO:0000313" key="3">
    <source>
        <dbReference type="Proteomes" id="UP000069620"/>
    </source>
</evidence>
<proteinExistence type="predicted"/>
<name>A0A117I4H4_9MYCO</name>
<feature type="transmembrane region" description="Helical" evidence="1">
    <location>
        <begin position="42"/>
        <end position="66"/>
    </location>
</feature>
<evidence type="ECO:0000313" key="2">
    <source>
        <dbReference type="EMBL" id="GAS86914.1"/>
    </source>
</evidence>
<reference evidence="3" key="1">
    <citation type="journal article" date="2016" name="Genome Announc.">
        <title>Draft Genome Sequences of Five Rapidly Growing Mycobacterium Species, M. thermoresistibile, M. fortuitum subsp. acetamidolyticum, M. canariasense, M. brisbanense, and M. novocastrense.</title>
        <authorList>
            <person name="Katahira K."/>
            <person name="Ogura Y."/>
            <person name="Gotoh Y."/>
            <person name="Hayashi T."/>
        </authorList>
    </citation>
    <scope>NUCLEOTIDE SEQUENCE [LARGE SCALE GENOMIC DNA]</scope>
    <source>
        <strain evidence="3">JCM15654</strain>
    </source>
</reference>
<dbReference type="STRING" id="146020.RMCB_1010"/>
<accession>A0A117I4H4</accession>
<keyword evidence="1" id="KW-0472">Membrane</keyword>
<gene>
    <name evidence="2" type="ORF">RMCB_1010</name>
</gene>
<organism evidence="2 3">
    <name type="scientific">Mycolicibacterium brisbanense</name>
    <dbReference type="NCBI Taxonomy" id="146020"/>
    <lineage>
        <taxon>Bacteria</taxon>
        <taxon>Bacillati</taxon>
        <taxon>Actinomycetota</taxon>
        <taxon>Actinomycetes</taxon>
        <taxon>Mycobacteriales</taxon>
        <taxon>Mycobacteriaceae</taxon>
        <taxon>Mycolicibacterium</taxon>
    </lineage>
</organism>
<comment type="caution">
    <text evidence="2">The sequence shown here is derived from an EMBL/GenBank/DDBJ whole genome shotgun (WGS) entry which is preliminary data.</text>
</comment>
<dbReference type="EMBL" id="BCSX01000011">
    <property type="protein sequence ID" value="GAS86914.1"/>
    <property type="molecule type" value="Genomic_DNA"/>
</dbReference>
<sequence length="67" mass="7137">MAVVIGAALFVFAGVLYVYTNYQRERTVPEDGASRLDRGTALLVLETVCCALGAVAVAVVHMMTFVS</sequence>
<keyword evidence="1" id="KW-1133">Transmembrane helix</keyword>
<reference evidence="3" key="2">
    <citation type="submission" date="2016-02" db="EMBL/GenBank/DDBJ databases">
        <title>Draft genome sequence of five rapidly growing Mycobacterium species.</title>
        <authorList>
            <person name="Katahira K."/>
            <person name="Gotou Y."/>
            <person name="Iida K."/>
            <person name="Ogura Y."/>
            <person name="Hayashi T."/>
        </authorList>
    </citation>
    <scope>NUCLEOTIDE SEQUENCE [LARGE SCALE GENOMIC DNA]</scope>
    <source>
        <strain evidence="3">JCM15654</strain>
    </source>
</reference>
<protein>
    <submittedName>
        <fullName evidence="2">Uncharacterized protein</fullName>
    </submittedName>
</protein>